<comment type="caution">
    <text evidence="1">The sequence shown here is derived from an EMBL/GenBank/DDBJ whole genome shotgun (WGS) entry which is preliminary data.</text>
</comment>
<sequence>SPQLSSQFTGGVVKLIQDLLPLCALWLWTRRGLVQKLGGVAKKRGRGGRAPGWIGKLEGLRASRQQ</sequence>
<dbReference type="Proteomes" id="UP001057452">
    <property type="component" value="Chromosome 12"/>
</dbReference>
<dbReference type="EMBL" id="CM043796">
    <property type="protein sequence ID" value="KAI4816592.1"/>
    <property type="molecule type" value="Genomic_DNA"/>
</dbReference>
<accession>A0ACB9WSP5</accession>
<name>A0ACB9WSP5_CHAAC</name>
<proteinExistence type="predicted"/>
<gene>
    <name evidence="1" type="ORF">KUCAC02_008915</name>
</gene>
<evidence type="ECO:0000313" key="2">
    <source>
        <dbReference type="Proteomes" id="UP001057452"/>
    </source>
</evidence>
<keyword evidence="2" id="KW-1185">Reference proteome</keyword>
<organism evidence="1 2">
    <name type="scientific">Chaenocephalus aceratus</name>
    <name type="common">Blackfin icefish</name>
    <name type="synonym">Chaenichthys aceratus</name>
    <dbReference type="NCBI Taxonomy" id="36190"/>
    <lineage>
        <taxon>Eukaryota</taxon>
        <taxon>Metazoa</taxon>
        <taxon>Chordata</taxon>
        <taxon>Craniata</taxon>
        <taxon>Vertebrata</taxon>
        <taxon>Euteleostomi</taxon>
        <taxon>Actinopterygii</taxon>
        <taxon>Neopterygii</taxon>
        <taxon>Teleostei</taxon>
        <taxon>Neoteleostei</taxon>
        <taxon>Acanthomorphata</taxon>
        <taxon>Eupercaria</taxon>
        <taxon>Perciformes</taxon>
        <taxon>Notothenioidei</taxon>
        <taxon>Channichthyidae</taxon>
        <taxon>Chaenocephalus</taxon>
    </lineage>
</organism>
<reference evidence="1" key="1">
    <citation type="submission" date="2022-05" db="EMBL/GenBank/DDBJ databases">
        <title>Chromosome-level genome of Chaenocephalus aceratus.</title>
        <authorList>
            <person name="Park H."/>
        </authorList>
    </citation>
    <scope>NUCLEOTIDE SEQUENCE</scope>
    <source>
        <strain evidence="1">KU_202001</strain>
    </source>
</reference>
<evidence type="ECO:0000313" key="1">
    <source>
        <dbReference type="EMBL" id="KAI4816592.1"/>
    </source>
</evidence>
<feature type="non-terminal residue" evidence="1">
    <location>
        <position position="66"/>
    </location>
</feature>
<feature type="non-terminal residue" evidence="1">
    <location>
        <position position="1"/>
    </location>
</feature>
<protein>
    <submittedName>
        <fullName evidence="1">Uncharacterized protein</fullName>
    </submittedName>
</protein>